<sequence>MRRTILTLTAGILLGLGIGATLPALGDEPVSEDDSDYTLNDLLFARAEGTLWALQNIVVSLAVDTERSAIDIAQMDSRMSKLERRIKALETAGADDKGQQAAD</sequence>
<organism evidence="1 2">
    <name type="scientific">Marinibaculum pumilum</name>
    <dbReference type="NCBI Taxonomy" id="1766165"/>
    <lineage>
        <taxon>Bacteria</taxon>
        <taxon>Pseudomonadati</taxon>
        <taxon>Pseudomonadota</taxon>
        <taxon>Alphaproteobacteria</taxon>
        <taxon>Rhodospirillales</taxon>
        <taxon>Rhodospirillaceae</taxon>
        <taxon>Marinibaculum</taxon>
    </lineage>
</organism>
<keyword evidence="2" id="KW-1185">Reference proteome</keyword>
<proteinExistence type="predicted"/>
<dbReference type="Proteomes" id="UP001595528">
    <property type="component" value="Unassembled WGS sequence"/>
</dbReference>
<dbReference type="EMBL" id="JBHRTR010000031">
    <property type="protein sequence ID" value="MFC3229275.1"/>
    <property type="molecule type" value="Genomic_DNA"/>
</dbReference>
<accession>A0ABV7L4G9</accession>
<evidence type="ECO:0000313" key="1">
    <source>
        <dbReference type="EMBL" id="MFC3229275.1"/>
    </source>
</evidence>
<gene>
    <name evidence="1" type="ORF">ACFOGJ_18655</name>
</gene>
<reference evidence="2" key="1">
    <citation type="journal article" date="2019" name="Int. J. Syst. Evol. Microbiol.">
        <title>The Global Catalogue of Microorganisms (GCM) 10K type strain sequencing project: providing services to taxonomists for standard genome sequencing and annotation.</title>
        <authorList>
            <consortium name="The Broad Institute Genomics Platform"/>
            <consortium name="The Broad Institute Genome Sequencing Center for Infectious Disease"/>
            <person name="Wu L."/>
            <person name="Ma J."/>
        </authorList>
    </citation>
    <scope>NUCLEOTIDE SEQUENCE [LARGE SCALE GENOMIC DNA]</scope>
    <source>
        <strain evidence="2">KCTC 42964</strain>
    </source>
</reference>
<protein>
    <submittedName>
        <fullName evidence="1">Uncharacterized protein</fullName>
    </submittedName>
</protein>
<evidence type="ECO:0000313" key="2">
    <source>
        <dbReference type="Proteomes" id="UP001595528"/>
    </source>
</evidence>
<comment type="caution">
    <text evidence="1">The sequence shown here is derived from an EMBL/GenBank/DDBJ whole genome shotgun (WGS) entry which is preliminary data.</text>
</comment>
<name>A0ABV7L4G9_9PROT</name>
<dbReference type="RefSeq" id="WP_379903319.1">
    <property type="nucleotide sequence ID" value="NZ_JBHRTR010000031.1"/>
</dbReference>